<sequence>MSSWPEPARTAPACDRPPYEADVDLTVPPLADWSAHLSVVRDKAVPLPELLTAVLVAMAEPLNANVADALLAALRAAGVLDEVRLYAASRARSGCLAGC</sequence>
<comment type="caution">
    <text evidence="1">The sequence shown here is derived from an EMBL/GenBank/DDBJ whole genome shotgun (WGS) entry which is preliminary data.</text>
</comment>
<evidence type="ECO:0008006" key="3">
    <source>
        <dbReference type="Google" id="ProtNLM"/>
    </source>
</evidence>
<protein>
    <recommendedName>
        <fullName evidence="3">Transposase</fullName>
    </recommendedName>
</protein>
<dbReference type="EMBL" id="BNEC01000003">
    <property type="protein sequence ID" value="GHI68632.1"/>
    <property type="molecule type" value="Genomic_DNA"/>
</dbReference>
<gene>
    <name evidence="1" type="ORF">Snoj_25500</name>
</gene>
<organism evidence="1 2">
    <name type="scientific">Streptomyces nojiriensis</name>
    <dbReference type="NCBI Taxonomy" id="66374"/>
    <lineage>
        <taxon>Bacteria</taxon>
        <taxon>Bacillati</taxon>
        <taxon>Actinomycetota</taxon>
        <taxon>Actinomycetes</taxon>
        <taxon>Kitasatosporales</taxon>
        <taxon>Streptomycetaceae</taxon>
        <taxon>Streptomyces</taxon>
    </lineage>
</organism>
<reference evidence="2" key="1">
    <citation type="submission" date="2023-07" db="EMBL/GenBank/DDBJ databases">
        <title>Whole genome shotgun sequence of Streptomyces nojiriensis NBRC 13794.</title>
        <authorList>
            <person name="Komaki H."/>
            <person name="Tamura T."/>
        </authorList>
    </citation>
    <scope>NUCLEOTIDE SEQUENCE [LARGE SCALE GENOMIC DNA]</scope>
    <source>
        <strain evidence="2">NBRC 13794</strain>
    </source>
</reference>
<dbReference type="Proteomes" id="UP000613974">
    <property type="component" value="Unassembled WGS sequence"/>
</dbReference>
<dbReference type="RefSeq" id="WP_189746316.1">
    <property type="nucleotide sequence ID" value="NZ_BMRL01000021.1"/>
</dbReference>
<evidence type="ECO:0000313" key="2">
    <source>
        <dbReference type="Proteomes" id="UP000613974"/>
    </source>
</evidence>
<evidence type="ECO:0000313" key="1">
    <source>
        <dbReference type="EMBL" id="GHI68632.1"/>
    </source>
</evidence>
<accession>A0ABQ3SKT0</accession>
<proteinExistence type="predicted"/>
<keyword evidence="2" id="KW-1185">Reference proteome</keyword>
<name>A0ABQ3SKT0_9ACTN</name>
<dbReference type="GeneID" id="95594909"/>